<dbReference type="Proteomes" id="UP000887566">
    <property type="component" value="Unplaced"/>
</dbReference>
<keyword evidence="2" id="KW-1185">Reference proteome</keyword>
<protein>
    <submittedName>
        <fullName evidence="3 4">Uncharacterized protein</fullName>
    </submittedName>
</protein>
<dbReference type="GO" id="GO:0071986">
    <property type="term" value="C:Ragulator complex"/>
    <property type="evidence" value="ECO:0007669"/>
    <property type="project" value="TreeGrafter"/>
</dbReference>
<evidence type="ECO:0000313" key="3">
    <source>
        <dbReference type="WBParaSite" id="PSAMB.scaffold4047size15871.g23309.t1"/>
    </source>
</evidence>
<dbReference type="Gene3D" id="3.30.450.30">
    <property type="entry name" value="Dynein light chain 2a, cytoplasmic"/>
    <property type="match status" value="1"/>
</dbReference>
<dbReference type="WBParaSite" id="PSAMB.scaffold6224size9931.g28120.t1">
    <property type="protein sequence ID" value="PSAMB.scaffold6224size9931.g28120.t1"/>
    <property type="gene ID" value="PSAMB.scaffold6224size9931.g28120"/>
</dbReference>
<organism evidence="2 3">
    <name type="scientific">Plectus sambesii</name>
    <dbReference type="NCBI Taxonomy" id="2011161"/>
    <lineage>
        <taxon>Eukaryota</taxon>
        <taxon>Metazoa</taxon>
        <taxon>Ecdysozoa</taxon>
        <taxon>Nematoda</taxon>
        <taxon>Chromadorea</taxon>
        <taxon>Plectida</taxon>
        <taxon>Plectina</taxon>
        <taxon>Plectoidea</taxon>
        <taxon>Plectidae</taxon>
        <taxon>Plectus</taxon>
    </lineage>
</organism>
<evidence type="ECO:0000256" key="1">
    <source>
        <dbReference type="ARBA" id="ARBA00005356"/>
    </source>
</evidence>
<dbReference type="SUPFAM" id="SSF103196">
    <property type="entry name" value="Roadblock/LC7 domain"/>
    <property type="match status" value="1"/>
</dbReference>
<accession>A0A914WJI6</accession>
<dbReference type="AlphaFoldDB" id="A0A914WJI6"/>
<name>A0A914WJI6_9BILA</name>
<dbReference type="SMART" id="SM01278">
    <property type="entry name" value="MAPKK1_Int"/>
    <property type="match status" value="1"/>
</dbReference>
<comment type="similarity">
    <text evidence="1">Belongs to the LAMTOR3 family.</text>
</comment>
<dbReference type="GO" id="GO:0032008">
    <property type="term" value="P:positive regulation of TOR signaling"/>
    <property type="evidence" value="ECO:0007669"/>
    <property type="project" value="TreeGrafter"/>
</dbReference>
<sequence length="130" mass="13852">MADGSTRKSLQMLLESVDGLFQLFVADREGVPIVTVTAANNAETLLRPQLLTSYQAAIEQSSKLGLGGHKQMVCSYGTLQLVLFNISPLTVTLIASSQANTGLLLGLRDQIEPIAEQINQAVATALPRAD</sequence>
<proteinExistence type="inferred from homology"/>
<dbReference type="PANTHER" id="PTHR13378">
    <property type="entry name" value="REGULATOR COMPLEX PROTEIN LAMTOR3"/>
    <property type="match status" value="1"/>
</dbReference>
<dbReference type="InterPro" id="IPR015019">
    <property type="entry name" value="LAMTOR3"/>
</dbReference>
<dbReference type="PANTHER" id="PTHR13378:SF1">
    <property type="entry name" value="RAGULATOR COMPLEX PROTEIN LAMTOR3"/>
    <property type="match status" value="1"/>
</dbReference>
<dbReference type="GO" id="GO:0071230">
    <property type="term" value="P:cellular response to amino acid stimulus"/>
    <property type="evidence" value="ECO:0007669"/>
    <property type="project" value="TreeGrafter"/>
</dbReference>
<evidence type="ECO:0000313" key="4">
    <source>
        <dbReference type="WBParaSite" id="PSAMB.scaffold6224size9931.g28120.t1"/>
    </source>
</evidence>
<dbReference type="WBParaSite" id="PSAMB.scaffold4047size15871.g23309.t1">
    <property type="protein sequence ID" value="PSAMB.scaffold4047size15871.g23309.t1"/>
    <property type="gene ID" value="PSAMB.scaffold4047size15871.g23309"/>
</dbReference>
<dbReference type="Pfam" id="PF08923">
    <property type="entry name" value="MAPKK1_Int"/>
    <property type="match status" value="1"/>
</dbReference>
<evidence type="ECO:0000313" key="2">
    <source>
        <dbReference type="Proteomes" id="UP000887566"/>
    </source>
</evidence>
<reference evidence="3 4" key="1">
    <citation type="submission" date="2022-11" db="UniProtKB">
        <authorList>
            <consortium name="WormBaseParasite"/>
        </authorList>
    </citation>
    <scope>IDENTIFICATION</scope>
</reference>